<comment type="caution">
    <text evidence="2">The sequence shown here is derived from an EMBL/GenBank/DDBJ whole genome shotgun (WGS) entry which is preliminary data.</text>
</comment>
<dbReference type="RefSeq" id="WP_217962928.1">
    <property type="nucleotide sequence ID" value="NZ_JAHTBN010000001.1"/>
</dbReference>
<name>A0ABV8NR09_9BURK</name>
<proteinExistence type="predicted"/>
<organism evidence="2 3">
    <name type="scientific">Candidimonas humi</name>
    <dbReference type="NCBI Taxonomy" id="683355"/>
    <lineage>
        <taxon>Bacteria</taxon>
        <taxon>Pseudomonadati</taxon>
        <taxon>Pseudomonadota</taxon>
        <taxon>Betaproteobacteria</taxon>
        <taxon>Burkholderiales</taxon>
        <taxon>Alcaligenaceae</taxon>
        <taxon>Candidimonas</taxon>
    </lineage>
</organism>
<dbReference type="Proteomes" id="UP001595848">
    <property type="component" value="Unassembled WGS sequence"/>
</dbReference>
<gene>
    <name evidence="2" type="ORF">ACFOY1_00180</name>
</gene>
<evidence type="ECO:0000313" key="2">
    <source>
        <dbReference type="EMBL" id="MFC4199354.1"/>
    </source>
</evidence>
<evidence type="ECO:0000313" key="3">
    <source>
        <dbReference type="Proteomes" id="UP001595848"/>
    </source>
</evidence>
<keyword evidence="3" id="KW-1185">Reference proteome</keyword>
<accession>A0ABV8NR09</accession>
<reference evidence="3" key="1">
    <citation type="journal article" date="2019" name="Int. J. Syst. Evol. Microbiol.">
        <title>The Global Catalogue of Microorganisms (GCM) 10K type strain sequencing project: providing services to taxonomists for standard genome sequencing and annotation.</title>
        <authorList>
            <consortium name="The Broad Institute Genomics Platform"/>
            <consortium name="The Broad Institute Genome Sequencing Center for Infectious Disease"/>
            <person name="Wu L."/>
            <person name="Ma J."/>
        </authorList>
    </citation>
    <scope>NUCLEOTIDE SEQUENCE [LARGE SCALE GENOMIC DNA]</scope>
    <source>
        <strain evidence="3">LMG 24813</strain>
    </source>
</reference>
<evidence type="ECO:0000256" key="1">
    <source>
        <dbReference type="SAM" id="MobiDB-lite"/>
    </source>
</evidence>
<dbReference type="EMBL" id="JBHSBV010000001">
    <property type="protein sequence ID" value="MFC4199354.1"/>
    <property type="molecule type" value="Genomic_DNA"/>
</dbReference>
<sequence length="500" mass="52617">MDGVLIIPGASVSLAFGLEWQPLIPGRAVSEAQRRARRVKATHVVVAGDGAAAAGMARLSARAATGPRPIHSAAQGLALLFGVGTFALLLELAPRRHWLVAVHDGAVVMRTDRLFESSEDAAHILAELRQAYPRLAVLPGAAGYEAPGLAQIEAAATVQTRLVPVAARWQRLLPRRLQWLVLAALLAMLLPRAWQALRPSRPAQAAAGVDAEQAWRAALRKAQRKHVLHGVAGTRSVLAEFYALPVSLAGWRLSHAACEARPGAWLCTARYERRDAHASNAGLLAAAPRHWRLDFPSMEQAGVHWQLAYRGLPLDEHVLSSHAHNERHLISALQAILPAFASLRLGKGRKLEAAAPRDAQGRPLPRPASLPAYMLRSVEIHGPLRSASLLLPYTQAMAWRKVSLSLRDAARPALKSSSLHLSLMGDLYEIQYPQDEAPSAPESLAGVAPLGMGSLAGSRAPGGAAASGAGAGSLPAHAGASGAAGSAAASSGRLIAGPPA</sequence>
<protein>
    <submittedName>
        <fullName evidence="2">Type 4b pilus protein PilO2</fullName>
    </submittedName>
</protein>
<feature type="region of interest" description="Disordered" evidence="1">
    <location>
        <begin position="459"/>
        <end position="500"/>
    </location>
</feature>